<sequence>MSFQLIVRGVSLSDVEHSLGLLSGRAEVFPIDPVHVGIAIPTRLFDTLGEDKIREALKHMMVYDLYSGDWSGAVVCPARRTQPGDLVSRSRH</sequence>
<evidence type="ECO:0000313" key="1">
    <source>
        <dbReference type="EMBL" id="MBB5404750.1"/>
    </source>
</evidence>
<organism evidence="1 2">
    <name type="scientific">Paraburkholderia youngii</name>
    <dbReference type="NCBI Taxonomy" id="2782701"/>
    <lineage>
        <taxon>Bacteria</taxon>
        <taxon>Pseudomonadati</taxon>
        <taxon>Pseudomonadota</taxon>
        <taxon>Betaproteobacteria</taxon>
        <taxon>Burkholderiales</taxon>
        <taxon>Burkholderiaceae</taxon>
        <taxon>Paraburkholderia</taxon>
    </lineage>
</organism>
<protein>
    <submittedName>
        <fullName evidence="1">Uncharacterized protein</fullName>
    </submittedName>
</protein>
<dbReference type="Proteomes" id="UP000592820">
    <property type="component" value="Unassembled WGS sequence"/>
</dbReference>
<gene>
    <name evidence="1" type="ORF">HDG41_006846</name>
</gene>
<dbReference type="AlphaFoldDB" id="A0A7W8LCZ7"/>
<accession>A0A7W8LCZ7</accession>
<reference evidence="1 2" key="1">
    <citation type="submission" date="2020-08" db="EMBL/GenBank/DDBJ databases">
        <title>Genomic Encyclopedia of Type Strains, Phase IV (KMG-V): Genome sequencing to study the core and pangenomes of soil and plant-associated prokaryotes.</title>
        <authorList>
            <person name="Whitman W."/>
        </authorList>
    </citation>
    <scope>NUCLEOTIDE SEQUENCE [LARGE SCALE GENOMIC DNA]</scope>
    <source>
        <strain evidence="1 2">JPY162</strain>
    </source>
</reference>
<comment type="caution">
    <text evidence="1">The sequence shown here is derived from an EMBL/GenBank/DDBJ whole genome shotgun (WGS) entry which is preliminary data.</text>
</comment>
<name>A0A7W8LCZ7_9BURK</name>
<evidence type="ECO:0000313" key="2">
    <source>
        <dbReference type="Proteomes" id="UP000592820"/>
    </source>
</evidence>
<dbReference type="EMBL" id="JACHDE010000022">
    <property type="protein sequence ID" value="MBB5404750.1"/>
    <property type="molecule type" value="Genomic_DNA"/>
</dbReference>
<proteinExistence type="predicted"/>